<comment type="caution">
    <text evidence="2">The sequence shown here is derived from an EMBL/GenBank/DDBJ whole genome shotgun (WGS) entry which is preliminary data.</text>
</comment>
<evidence type="ECO:0000313" key="3">
    <source>
        <dbReference type="Proteomes" id="UP001488838"/>
    </source>
</evidence>
<keyword evidence="3" id="KW-1185">Reference proteome</keyword>
<gene>
    <name evidence="2" type="ORF">U0070_014910</name>
</gene>
<reference evidence="2 3" key="1">
    <citation type="journal article" date="2023" name="bioRxiv">
        <title>Conserved and derived expression patterns and positive selection on dental genes reveal complex evolutionary context of ever-growing rodent molars.</title>
        <authorList>
            <person name="Calamari Z.T."/>
            <person name="Song A."/>
            <person name="Cohen E."/>
            <person name="Akter M."/>
            <person name="Roy R.D."/>
            <person name="Hallikas O."/>
            <person name="Christensen M.M."/>
            <person name="Li P."/>
            <person name="Marangoni P."/>
            <person name="Jernvall J."/>
            <person name="Klein O.D."/>
        </authorList>
    </citation>
    <scope>NUCLEOTIDE SEQUENCE [LARGE SCALE GENOMIC DNA]</scope>
    <source>
        <strain evidence="2">V071</strain>
    </source>
</reference>
<organism evidence="2 3">
    <name type="scientific">Myodes glareolus</name>
    <name type="common">Bank vole</name>
    <name type="synonym">Clethrionomys glareolus</name>
    <dbReference type="NCBI Taxonomy" id="447135"/>
    <lineage>
        <taxon>Eukaryota</taxon>
        <taxon>Metazoa</taxon>
        <taxon>Chordata</taxon>
        <taxon>Craniata</taxon>
        <taxon>Vertebrata</taxon>
        <taxon>Euteleostomi</taxon>
        <taxon>Mammalia</taxon>
        <taxon>Eutheria</taxon>
        <taxon>Euarchontoglires</taxon>
        <taxon>Glires</taxon>
        <taxon>Rodentia</taxon>
        <taxon>Myomorpha</taxon>
        <taxon>Muroidea</taxon>
        <taxon>Cricetidae</taxon>
        <taxon>Arvicolinae</taxon>
        <taxon>Myodes</taxon>
    </lineage>
</organism>
<accession>A0AAW0HF34</accession>
<feature type="compositionally biased region" description="Basic and acidic residues" evidence="1">
    <location>
        <begin position="278"/>
        <end position="287"/>
    </location>
</feature>
<dbReference type="EMBL" id="JBBHLL010000537">
    <property type="protein sequence ID" value="KAK7800737.1"/>
    <property type="molecule type" value="Genomic_DNA"/>
</dbReference>
<proteinExistence type="predicted"/>
<sequence length="415" mass="44809">MGYKAAIAKNVDDGTLPPPPPGPGIAMLWWLELTAASDRATAVTGKKKSIRRVPSSQYSMTMENSGGFTRKRGKEADRDNFHFKKKSPIEAKVSRLLALSTQGAHSCDRGVDRPLCPTRICSRISLPVLPDHGLLPSRECTLGRSSSRVSTASSLGAVQLERFRCLRRTRTNRCSRRKSKLGRSNHATAESSQLTCWTAVSVHSPPPETRAGLTLLPQYPKTLFPLPPLLPIPSHCPHSLSSSLTIPKSSQGFLSCGESKFLPPPSGSRKVSIQTGQDPKKPVHADKTRPSAIVNGFSVFIWTSGSQSAPMSATFRESGLIKCSFSPSPAGLGDGKAAGGRRCDHGAEEKCTYGGPSERYPDCRTLAKSKVKIHWTLCNQVGSSFAAETLQMQRIGHRDCGDSVVLKSISQDFSA</sequence>
<evidence type="ECO:0000313" key="2">
    <source>
        <dbReference type="EMBL" id="KAK7800737.1"/>
    </source>
</evidence>
<dbReference type="AlphaFoldDB" id="A0AAW0HF34"/>
<protein>
    <submittedName>
        <fullName evidence="2">Uncharacterized protein</fullName>
    </submittedName>
</protein>
<evidence type="ECO:0000256" key="1">
    <source>
        <dbReference type="SAM" id="MobiDB-lite"/>
    </source>
</evidence>
<dbReference type="Proteomes" id="UP001488838">
    <property type="component" value="Unassembled WGS sequence"/>
</dbReference>
<feature type="region of interest" description="Disordered" evidence="1">
    <location>
        <begin position="263"/>
        <end position="287"/>
    </location>
</feature>
<name>A0AAW0HF34_MYOGA</name>